<evidence type="ECO:0000313" key="3">
    <source>
        <dbReference type="Proteomes" id="UP000698752"/>
    </source>
</evidence>
<name>A0ABS5EQH9_9PROT</name>
<gene>
    <name evidence="2" type="ORF">GXW78_26555</name>
</gene>
<reference evidence="3" key="1">
    <citation type="journal article" date="2021" name="Syst. Appl. Microbiol.">
        <title>Roseomonas hellenica sp. nov., isolated from roots of wild-growing Alkanna tinctoria.</title>
        <authorList>
            <person name="Rat A."/>
            <person name="Naranjo H.D."/>
            <person name="Lebbe L."/>
            <person name="Cnockaert M."/>
            <person name="Krigas N."/>
            <person name="Grigoriadou K."/>
            <person name="Maloupa E."/>
            <person name="Willems A."/>
        </authorList>
    </citation>
    <scope>NUCLEOTIDE SEQUENCE [LARGE SCALE GENOMIC DNA]</scope>
    <source>
        <strain evidence="3">LMG 31159</strain>
    </source>
</reference>
<feature type="non-terminal residue" evidence="2">
    <location>
        <position position="1"/>
    </location>
</feature>
<keyword evidence="1" id="KW-0472">Membrane</keyword>
<keyword evidence="1" id="KW-0812">Transmembrane</keyword>
<organism evidence="2 3">
    <name type="scientific">Neoroseomonas terrae</name>
    <dbReference type="NCBI Taxonomy" id="424799"/>
    <lineage>
        <taxon>Bacteria</taxon>
        <taxon>Pseudomonadati</taxon>
        <taxon>Pseudomonadota</taxon>
        <taxon>Alphaproteobacteria</taxon>
        <taxon>Acetobacterales</taxon>
        <taxon>Acetobacteraceae</taxon>
        <taxon>Neoroseomonas</taxon>
    </lineage>
</organism>
<proteinExistence type="predicted"/>
<dbReference type="EMBL" id="JAAEDI010000043">
    <property type="protein sequence ID" value="MBR0653242.1"/>
    <property type="molecule type" value="Genomic_DNA"/>
</dbReference>
<comment type="caution">
    <text evidence="2">The sequence shown here is derived from an EMBL/GenBank/DDBJ whole genome shotgun (WGS) entry which is preliminary data.</text>
</comment>
<dbReference type="Proteomes" id="UP000698752">
    <property type="component" value="Unassembled WGS sequence"/>
</dbReference>
<evidence type="ECO:0000256" key="1">
    <source>
        <dbReference type="SAM" id="Phobius"/>
    </source>
</evidence>
<keyword evidence="3" id="KW-1185">Reference proteome</keyword>
<sequence length="47" mass="4850">AAEALGGVAPHLGSAAELARALGPWVAAALIVAAAAWFVWQRRRRVA</sequence>
<keyword evidence="1" id="KW-1133">Transmembrane helix</keyword>
<protein>
    <submittedName>
        <fullName evidence="2">Structural protein</fullName>
    </submittedName>
</protein>
<feature type="transmembrane region" description="Helical" evidence="1">
    <location>
        <begin position="22"/>
        <end position="40"/>
    </location>
</feature>
<accession>A0ABS5EQH9</accession>
<evidence type="ECO:0000313" key="2">
    <source>
        <dbReference type="EMBL" id="MBR0653242.1"/>
    </source>
</evidence>